<comment type="caution">
    <text evidence="1">The sequence shown here is derived from an EMBL/GenBank/DDBJ whole genome shotgun (WGS) entry which is preliminary data.</text>
</comment>
<dbReference type="InterPro" id="IPR020483">
    <property type="entry name" value="Uncharacterised_YgbA"/>
</dbReference>
<dbReference type="RefSeq" id="WP_094202733.1">
    <property type="nucleotide sequence ID" value="NZ_JAWGPN010000027.1"/>
</dbReference>
<evidence type="ECO:0000313" key="1">
    <source>
        <dbReference type="EMBL" id="OXZ37616.1"/>
    </source>
</evidence>
<dbReference type="Pfam" id="PF11756">
    <property type="entry name" value="YgbA_NO"/>
    <property type="match status" value="1"/>
</dbReference>
<dbReference type="Proteomes" id="UP000215361">
    <property type="component" value="Unassembled WGS sequence"/>
</dbReference>
<accession>A0A233VYZ7</accession>
<proteinExistence type="predicted"/>
<dbReference type="EMBL" id="NDYI01000016">
    <property type="protein sequence ID" value="OXZ37616.1"/>
    <property type="molecule type" value="Genomic_DNA"/>
</dbReference>
<evidence type="ECO:0000313" key="2">
    <source>
        <dbReference type="Proteomes" id="UP000215361"/>
    </source>
</evidence>
<name>A0A233VYZ7_FINMA</name>
<protein>
    <submittedName>
        <fullName evidence="1">Nitrous oxide-stimulated promoter</fullName>
    </submittedName>
</protein>
<gene>
    <name evidence="1" type="ORF">B9N56_05400</name>
</gene>
<dbReference type="AlphaFoldDB" id="A0A233VYZ7"/>
<sequence length="103" mass="12697">MKITIDYKKQLLDIMFDIYIKDHESEKDSMESLRLYSHNRLENCQNKDKRNFCSSCSIRCFSKNRREDIKRVMKYSGPRLIFYRPLALLRHTFNHFWRNLNDK</sequence>
<organism evidence="1 2">
    <name type="scientific">Finegoldia magna</name>
    <name type="common">Peptostreptococcus magnus</name>
    <dbReference type="NCBI Taxonomy" id="1260"/>
    <lineage>
        <taxon>Bacteria</taxon>
        <taxon>Bacillati</taxon>
        <taxon>Bacillota</taxon>
        <taxon>Tissierellia</taxon>
        <taxon>Tissierellales</taxon>
        <taxon>Peptoniphilaceae</taxon>
        <taxon>Finegoldia</taxon>
    </lineage>
</organism>
<reference evidence="2" key="1">
    <citation type="submission" date="2017-04" db="EMBL/GenBank/DDBJ databases">
        <title>Finegoldia magna isolated from orthopedic joint implant-associated infections.</title>
        <authorList>
            <person name="Bjorklund S."/>
            <person name="Bruggemann H."/>
            <person name="Jensen A."/>
            <person name="Hellmark B."/>
            <person name="Soderquist B."/>
        </authorList>
    </citation>
    <scope>NUCLEOTIDE SEQUENCE [LARGE SCALE GENOMIC DNA]</scope>
    <source>
        <strain evidence="2">08T492</strain>
    </source>
</reference>